<comment type="caution">
    <text evidence="1">The sequence shown here is derived from an EMBL/GenBank/DDBJ whole genome shotgun (WGS) entry which is preliminary data.</text>
</comment>
<dbReference type="EMBL" id="JAHLQT010035566">
    <property type="protein sequence ID" value="KAG7158229.1"/>
    <property type="molecule type" value="Genomic_DNA"/>
</dbReference>
<name>A0A8J5JS77_HOMAM</name>
<sequence length="19" mass="2232">MWQEKSLVGSQRDRGDWPG</sequence>
<evidence type="ECO:0000313" key="1">
    <source>
        <dbReference type="EMBL" id="KAG7158229.1"/>
    </source>
</evidence>
<protein>
    <submittedName>
        <fullName evidence="1">Uncharacterized protein</fullName>
    </submittedName>
</protein>
<dbReference type="Proteomes" id="UP000747542">
    <property type="component" value="Unassembled WGS sequence"/>
</dbReference>
<reference evidence="1" key="1">
    <citation type="journal article" date="2021" name="Sci. Adv.">
        <title>The American lobster genome reveals insights on longevity, neural, and immune adaptations.</title>
        <authorList>
            <person name="Polinski J.M."/>
            <person name="Zimin A.V."/>
            <person name="Clark K.F."/>
            <person name="Kohn A.B."/>
            <person name="Sadowski N."/>
            <person name="Timp W."/>
            <person name="Ptitsyn A."/>
            <person name="Khanna P."/>
            <person name="Romanova D.Y."/>
            <person name="Williams P."/>
            <person name="Greenwood S.J."/>
            <person name="Moroz L.L."/>
            <person name="Walt D.R."/>
            <person name="Bodnar A.G."/>
        </authorList>
    </citation>
    <scope>NUCLEOTIDE SEQUENCE</scope>
    <source>
        <strain evidence="1">GMGI-L3</strain>
    </source>
</reference>
<gene>
    <name evidence="1" type="ORF">Hamer_G008865</name>
</gene>
<keyword evidence="2" id="KW-1185">Reference proteome</keyword>
<proteinExistence type="predicted"/>
<evidence type="ECO:0000313" key="2">
    <source>
        <dbReference type="Proteomes" id="UP000747542"/>
    </source>
</evidence>
<dbReference type="AlphaFoldDB" id="A0A8J5JS77"/>
<accession>A0A8J5JS77</accession>
<organism evidence="1 2">
    <name type="scientific">Homarus americanus</name>
    <name type="common">American lobster</name>
    <dbReference type="NCBI Taxonomy" id="6706"/>
    <lineage>
        <taxon>Eukaryota</taxon>
        <taxon>Metazoa</taxon>
        <taxon>Ecdysozoa</taxon>
        <taxon>Arthropoda</taxon>
        <taxon>Crustacea</taxon>
        <taxon>Multicrustacea</taxon>
        <taxon>Malacostraca</taxon>
        <taxon>Eumalacostraca</taxon>
        <taxon>Eucarida</taxon>
        <taxon>Decapoda</taxon>
        <taxon>Pleocyemata</taxon>
        <taxon>Astacidea</taxon>
        <taxon>Nephropoidea</taxon>
        <taxon>Nephropidae</taxon>
        <taxon>Homarus</taxon>
    </lineage>
</organism>